<dbReference type="OrthoDB" id="337822at2"/>
<keyword evidence="3" id="KW-1185">Reference proteome</keyword>
<dbReference type="Proteomes" id="UP000298458">
    <property type="component" value="Unassembled WGS sequence"/>
</dbReference>
<proteinExistence type="predicted"/>
<name>A0A4R9GCD2_9LEPT</name>
<dbReference type="AlphaFoldDB" id="A0A4R9GCD2"/>
<accession>A0A4R9GCD2</accession>
<evidence type="ECO:0000313" key="2">
    <source>
        <dbReference type="EMBL" id="TGK09065.1"/>
    </source>
</evidence>
<dbReference type="NCBIfam" id="NF047690">
    <property type="entry name" value="LIC20036_fam"/>
    <property type="match status" value="1"/>
</dbReference>
<keyword evidence="1" id="KW-0472">Membrane</keyword>
<feature type="transmembrane region" description="Helical" evidence="1">
    <location>
        <begin position="15"/>
        <end position="33"/>
    </location>
</feature>
<evidence type="ECO:0000256" key="1">
    <source>
        <dbReference type="SAM" id="Phobius"/>
    </source>
</evidence>
<dbReference type="RefSeq" id="WP_135768751.1">
    <property type="nucleotide sequence ID" value="NZ_RQET01000009.1"/>
</dbReference>
<comment type="caution">
    <text evidence="2">The sequence shown here is derived from an EMBL/GenBank/DDBJ whole genome shotgun (WGS) entry which is preliminary data.</text>
</comment>
<gene>
    <name evidence="2" type="ORF">EHO60_13690</name>
</gene>
<keyword evidence="1" id="KW-0812">Transmembrane</keyword>
<keyword evidence="1" id="KW-1133">Transmembrane helix</keyword>
<dbReference type="EMBL" id="RQET01000009">
    <property type="protein sequence ID" value="TGK09065.1"/>
    <property type="molecule type" value="Genomic_DNA"/>
</dbReference>
<reference evidence="2" key="1">
    <citation type="journal article" date="2019" name="PLoS Negl. Trop. Dis.">
        <title>Revisiting the worldwide diversity of Leptospira species in the environment.</title>
        <authorList>
            <person name="Vincent A.T."/>
            <person name="Schiettekatte O."/>
            <person name="Bourhy P."/>
            <person name="Veyrier F.J."/>
            <person name="Picardeau M."/>
        </authorList>
    </citation>
    <scope>NUCLEOTIDE SEQUENCE [LARGE SCALE GENOMIC DNA]</scope>
    <source>
        <strain evidence="2">SSW15</strain>
    </source>
</reference>
<evidence type="ECO:0000313" key="3">
    <source>
        <dbReference type="Proteomes" id="UP000298458"/>
    </source>
</evidence>
<sequence length="207" mass="22671">MSETKNKFEISGPKAIALGFLLAAPIFFLFGTWTKSCSSIGRQAKVTYSGSFTEGTLVSLDQNKLVLKDPDFTIPLETLEKIEFLEDAKTVDPGQVPLSDSEKAFIGTYKLQIGMHKGVLILFPRKTGGIGGTLRFTNWGKGANEFLSQVRITGKSIRFVRSCTGVRCSEIGSNVPFQQTYIGDLDGKKIQGPYQGTNSSGRWTAER</sequence>
<protein>
    <submittedName>
        <fullName evidence="2">Uncharacterized protein</fullName>
    </submittedName>
</protein>
<organism evidence="2 3">
    <name type="scientific">Leptospira fletcheri</name>
    <dbReference type="NCBI Taxonomy" id="2484981"/>
    <lineage>
        <taxon>Bacteria</taxon>
        <taxon>Pseudomonadati</taxon>
        <taxon>Spirochaetota</taxon>
        <taxon>Spirochaetia</taxon>
        <taxon>Leptospirales</taxon>
        <taxon>Leptospiraceae</taxon>
        <taxon>Leptospira</taxon>
    </lineage>
</organism>